<dbReference type="PANTHER" id="PTHR42648:SF28">
    <property type="entry name" value="TRANSPOSON-ENCODED PROTEIN WITH RIBONUCLEASE H-LIKE AND RETROVIRUS ZINC FINGER-LIKE DOMAINS"/>
    <property type="match status" value="1"/>
</dbReference>
<dbReference type="InterPro" id="IPR001584">
    <property type="entry name" value="Integrase_cat-core"/>
</dbReference>
<organism evidence="3 4">
    <name type="scientific">Populus alba x Populus x berolinensis</name>
    <dbReference type="NCBI Taxonomy" id="444605"/>
    <lineage>
        <taxon>Eukaryota</taxon>
        <taxon>Viridiplantae</taxon>
        <taxon>Streptophyta</taxon>
        <taxon>Embryophyta</taxon>
        <taxon>Tracheophyta</taxon>
        <taxon>Spermatophyta</taxon>
        <taxon>Magnoliopsida</taxon>
        <taxon>eudicotyledons</taxon>
        <taxon>Gunneridae</taxon>
        <taxon>Pentapetalae</taxon>
        <taxon>rosids</taxon>
        <taxon>fabids</taxon>
        <taxon>Malpighiales</taxon>
        <taxon>Salicaceae</taxon>
        <taxon>Saliceae</taxon>
        <taxon>Populus</taxon>
    </lineage>
</organism>
<evidence type="ECO:0000259" key="2">
    <source>
        <dbReference type="PROSITE" id="PS50994"/>
    </source>
</evidence>
<comment type="caution">
    <text evidence="3">The sequence shown here is derived from an EMBL/GenBank/DDBJ whole genome shotgun (WGS) entry which is preliminary data.</text>
</comment>
<keyword evidence="4" id="KW-1185">Reference proteome</keyword>
<evidence type="ECO:0000313" key="4">
    <source>
        <dbReference type="Proteomes" id="UP001164929"/>
    </source>
</evidence>
<proteinExistence type="predicted"/>
<dbReference type="PANTHER" id="PTHR42648">
    <property type="entry name" value="TRANSPOSASE, PUTATIVE-RELATED"/>
    <property type="match status" value="1"/>
</dbReference>
<dbReference type="GO" id="GO:0003676">
    <property type="term" value="F:nucleic acid binding"/>
    <property type="evidence" value="ECO:0007669"/>
    <property type="project" value="InterPro"/>
</dbReference>
<dbReference type="Proteomes" id="UP001164929">
    <property type="component" value="Chromosome 14"/>
</dbReference>
<feature type="signal peptide" evidence="1">
    <location>
        <begin position="1"/>
        <end position="18"/>
    </location>
</feature>
<evidence type="ECO:0000313" key="3">
    <source>
        <dbReference type="EMBL" id="KAJ6972011.1"/>
    </source>
</evidence>
<dbReference type="SUPFAM" id="SSF53098">
    <property type="entry name" value="Ribonuclease H-like"/>
    <property type="match status" value="1"/>
</dbReference>
<dbReference type="Pfam" id="PF00665">
    <property type="entry name" value="rve"/>
    <property type="match status" value="1"/>
</dbReference>
<feature type="chain" id="PRO_5041966842" description="Integrase catalytic domain-containing protein" evidence="1">
    <location>
        <begin position="19"/>
        <end position="266"/>
    </location>
</feature>
<keyword evidence="1" id="KW-0732">Signal</keyword>
<dbReference type="Pfam" id="PF25597">
    <property type="entry name" value="SH3_retrovirus"/>
    <property type="match status" value="1"/>
</dbReference>
<protein>
    <recommendedName>
        <fullName evidence="2">Integrase catalytic domain-containing protein</fullName>
    </recommendedName>
</protein>
<name>A0AAD6LRP3_9ROSI</name>
<dbReference type="AlphaFoldDB" id="A0AAD6LRP3"/>
<evidence type="ECO:0000256" key="1">
    <source>
        <dbReference type="SAM" id="SignalP"/>
    </source>
</evidence>
<dbReference type="InterPro" id="IPR039537">
    <property type="entry name" value="Retrotran_Ty1/copia-like"/>
</dbReference>
<accession>A0AAD6LRP3</accession>
<dbReference type="InterPro" id="IPR057670">
    <property type="entry name" value="SH3_retrovirus"/>
</dbReference>
<reference evidence="3" key="1">
    <citation type="journal article" date="2023" name="Mol. Ecol. Resour.">
        <title>Chromosome-level genome assembly of a triploid poplar Populus alba 'Berolinensis'.</title>
        <authorList>
            <person name="Chen S."/>
            <person name="Yu Y."/>
            <person name="Wang X."/>
            <person name="Wang S."/>
            <person name="Zhang T."/>
            <person name="Zhou Y."/>
            <person name="He R."/>
            <person name="Meng N."/>
            <person name="Wang Y."/>
            <person name="Liu W."/>
            <person name="Liu Z."/>
            <person name="Liu J."/>
            <person name="Guo Q."/>
            <person name="Huang H."/>
            <person name="Sederoff R.R."/>
            <person name="Wang G."/>
            <person name="Qu G."/>
            <person name="Chen S."/>
        </authorList>
    </citation>
    <scope>NUCLEOTIDE SEQUENCE</scope>
    <source>
        <strain evidence="3">SC-2020</strain>
    </source>
</reference>
<dbReference type="GO" id="GO:0015074">
    <property type="term" value="P:DNA integration"/>
    <property type="evidence" value="ECO:0007669"/>
    <property type="project" value="InterPro"/>
</dbReference>
<feature type="domain" description="Integrase catalytic" evidence="2">
    <location>
        <begin position="17"/>
        <end position="155"/>
    </location>
</feature>
<dbReference type="Gene3D" id="3.30.420.10">
    <property type="entry name" value="Ribonuclease H-like superfamily/Ribonuclease H"/>
    <property type="match status" value="1"/>
</dbReference>
<dbReference type="PROSITE" id="PS50994">
    <property type="entry name" value="INTEGRASE"/>
    <property type="match status" value="1"/>
</dbReference>
<dbReference type="InterPro" id="IPR012337">
    <property type="entry name" value="RNaseH-like_sf"/>
</dbReference>
<dbReference type="EMBL" id="JAQIZT010000014">
    <property type="protein sequence ID" value="KAJ6972011.1"/>
    <property type="molecule type" value="Genomic_DNA"/>
</dbReference>
<dbReference type="InterPro" id="IPR036397">
    <property type="entry name" value="RNaseH_sf"/>
</dbReference>
<gene>
    <name evidence="3" type="ORF">NC653_032544</name>
</gene>
<sequence>MCGVWHQSLLMLITNTFTFIDDYSRFTWIYFLHSKDEVFSVFKIFHAHIQMQFSAQIKILRSDNGGEYMSHLFQDFLQHHGIISQRSCPSTPQQNGVAERKNRHLLDIVRTLLLESSTPSRFWCKALFTAVHLINRLPSPTLNHDTPFIRLFGHPLTYSNLYTFGCVCYVHLPAHERTRLMAQSIQCAFLGYSVHQKGFLCYDPNLRRTQISKNVIFLENQYFFSMHQDHVPPSFSVLPMFTNSSAALVLSKPLLVYQRRSSTTSH</sequence>